<dbReference type="PANTHER" id="PTHR31713:SF18">
    <property type="entry name" value="OS02G0177800 PROTEIN"/>
    <property type="match status" value="1"/>
</dbReference>
<dbReference type="GO" id="GO:0005516">
    <property type="term" value="F:calmodulin binding"/>
    <property type="evidence" value="ECO:0007669"/>
    <property type="project" value="InterPro"/>
</dbReference>
<evidence type="ECO:0000259" key="10">
    <source>
        <dbReference type="Pfam" id="PF20451"/>
    </source>
</evidence>
<evidence type="ECO:0008006" key="14">
    <source>
        <dbReference type="Google" id="ProtNLM"/>
    </source>
</evidence>
<accession>A0A8J5H4H7</accession>
<keyword evidence="3" id="KW-0805">Transcription regulation</keyword>
<comment type="caution">
    <text evidence="12">The sequence shown here is derived from an EMBL/GenBank/DDBJ whole genome shotgun (WGS) entry which is preliminary data.</text>
</comment>
<evidence type="ECO:0000256" key="6">
    <source>
        <dbReference type="ARBA" id="ARBA00023163"/>
    </source>
</evidence>
<dbReference type="GO" id="GO:0005634">
    <property type="term" value="C:nucleus"/>
    <property type="evidence" value="ECO:0007669"/>
    <property type="project" value="UniProtKB-SubCell"/>
</dbReference>
<evidence type="ECO:0000256" key="4">
    <source>
        <dbReference type="ARBA" id="ARBA00023125"/>
    </source>
</evidence>
<keyword evidence="4" id="KW-0238">DNA-binding</keyword>
<keyword evidence="5" id="KW-0010">Activator</keyword>
<organism evidence="12 13">
    <name type="scientific">Zingiber officinale</name>
    <name type="common">Ginger</name>
    <name type="synonym">Amomum zingiber</name>
    <dbReference type="NCBI Taxonomy" id="94328"/>
    <lineage>
        <taxon>Eukaryota</taxon>
        <taxon>Viridiplantae</taxon>
        <taxon>Streptophyta</taxon>
        <taxon>Embryophyta</taxon>
        <taxon>Tracheophyta</taxon>
        <taxon>Spermatophyta</taxon>
        <taxon>Magnoliopsida</taxon>
        <taxon>Liliopsida</taxon>
        <taxon>Zingiberales</taxon>
        <taxon>Zingiberaceae</taxon>
        <taxon>Zingiber</taxon>
    </lineage>
</organism>
<evidence type="ECO:0000259" key="9">
    <source>
        <dbReference type="Pfam" id="PF07887"/>
    </source>
</evidence>
<dbReference type="EMBL" id="JACMSC010000005">
    <property type="protein sequence ID" value="KAG6520190.1"/>
    <property type="molecule type" value="Genomic_DNA"/>
</dbReference>
<dbReference type="GO" id="GO:0080142">
    <property type="term" value="P:regulation of salicylic acid biosynthetic process"/>
    <property type="evidence" value="ECO:0007669"/>
    <property type="project" value="TreeGrafter"/>
</dbReference>
<feature type="domain" description="Calmodulin binding protein-like N-terminal" evidence="9">
    <location>
        <begin position="107"/>
        <end position="251"/>
    </location>
</feature>
<dbReference type="Pfam" id="PF07887">
    <property type="entry name" value="Calmodulin_bind"/>
    <property type="match status" value="1"/>
</dbReference>
<evidence type="ECO:0000259" key="11">
    <source>
        <dbReference type="Pfam" id="PF20452"/>
    </source>
</evidence>
<dbReference type="InterPro" id="IPR012416">
    <property type="entry name" value="CBP60"/>
</dbReference>
<dbReference type="Pfam" id="PF20451">
    <property type="entry name" value="Calmod_bind_M"/>
    <property type="match status" value="1"/>
</dbReference>
<evidence type="ECO:0000256" key="8">
    <source>
        <dbReference type="SAM" id="MobiDB-lite"/>
    </source>
</evidence>
<evidence type="ECO:0000256" key="1">
    <source>
        <dbReference type="ARBA" id="ARBA00004123"/>
    </source>
</evidence>
<keyword evidence="6" id="KW-0804">Transcription</keyword>
<proteinExistence type="inferred from homology"/>
<evidence type="ECO:0000256" key="7">
    <source>
        <dbReference type="ARBA" id="ARBA00023242"/>
    </source>
</evidence>
<feature type="domain" description="Calmodulin binding protein C-terminal" evidence="11">
    <location>
        <begin position="332"/>
        <end position="394"/>
    </location>
</feature>
<keyword evidence="13" id="KW-1185">Reference proteome</keyword>
<dbReference type="GO" id="GO:0003700">
    <property type="term" value="F:DNA-binding transcription factor activity"/>
    <property type="evidence" value="ECO:0007669"/>
    <property type="project" value="TreeGrafter"/>
</dbReference>
<dbReference type="InterPro" id="IPR046831">
    <property type="entry name" value="Calmodulin_bind_N"/>
</dbReference>
<evidence type="ECO:0000256" key="5">
    <source>
        <dbReference type="ARBA" id="ARBA00023159"/>
    </source>
</evidence>
<name>A0A8J5H4H7_ZINOF</name>
<protein>
    <recommendedName>
        <fullName evidence="14">Calmodulin-binding protein</fullName>
    </recommendedName>
</protein>
<evidence type="ECO:0000313" key="13">
    <source>
        <dbReference type="Proteomes" id="UP000734854"/>
    </source>
</evidence>
<dbReference type="Pfam" id="PF20452">
    <property type="entry name" value="Calmod_bind_C"/>
    <property type="match status" value="1"/>
</dbReference>
<evidence type="ECO:0000256" key="3">
    <source>
        <dbReference type="ARBA" id="ARBA00023015"/>
    </source>
</evidence>
<comment type="similarity">
    <text evidence="2">Belongs to the plant ACBP60 protein family.</text>
</comment>
<gene>
    <name evidence="12" type="ORF">ZIOFF_017228</name>
</gene>
<dbReference type="InterPro" id="IPR046829">
    <property type="entry name" value="Calmod_bind_C"/>
</dbReference>
<feature type="domain" description="Calmodulin binding protein central" evidence="10">
    <location>
        <begin position="262"/>
        <end position="326"/>
    </location>
</feature>
<sequence>MEREEAMRRDKQAMEGSNDEECLLPPQPKRRRIARYFVEALRRHHLTQFFSKLEPIVRRINLRADFDILLKQVSEELERALASRMTSDRTVEGRPPKQIEGHDDNKLQLHFRNKLPHTILTGEDIQGELGAVIHVLLFDAKTGRYVTSGPEASVKLDVVVLRGDFDKDDWTATEFEGYVVKPREGRRPLLIGETQVCLKEGLGTLGKLSFTDNSSWDRSRKFRLGLKVAAGFCDGTRIREAKTEGFMVKEQRAHGKRHPPVLEDEIWRLESIGKDGPYQKKLNEEGIRTVGDFLLSYNQDPKKLQNILGSGMSKNKWETLVNHATTAVLDGKLYVYYLDETKQVGAIFNSGYVFCGLIENEQFTAQECLNDDHQKGLADRLMHKAYDNWKDVRDYDENLKFIQSEGAIASQGAALPSSSSPIGHLGMLNETEDAVNDDARLSPAEHIEQHPYRSRTFDGLSPLDEGFIRSWTQQMIDDKNLFCSDMIGLASSTSSYNDRNLDDEENVRPRTNVVNWVTIVAALRWAIFIRRKAAERRN</sequence>
<reference evidence="12 13" key="1">
    <citation type="submission" date="2020-08" db="EMBL/GenBank/DDBJ databases">
        <title>Plant Genome Project.</title>
        <authorList>
            <person name="Zhang R.-G."/>
        </authorList>
    </citation>
    <scope>NUCLEOTIDE SEQUENCE [LARGE SCALE GENOMIC DNA]</scope>
    <source>
        <tissue evidence="12">Rhizome</tissue>
    </source>
</reference>
<feature type="compositionally biased region" description="Basic and acidic residues" evidence="8">
    <location>
        <begin position="1"/>
        <end position="13"/>
    </location>
</feature>
<dbReference type="PANTHER" id="PTHR31713">
    <property type="entry name" value="OS02G0177800 PROTEIN"/>
    <property type="match status" value="1"/>
</dbReference>
<evidence type="ECO:0000313" key="12">
    <source>
        <dbReference type="EMBL" id="KAG6520190.1"/>
    </source>
</evidence>
<feature type="region of interest" description="Disordered" evidence="8">
    <location>
        <begin position="1"/>
        <end position="25"/>
    </location>
</feature>
<comment type="subcellular location">
    <subcellularLocation>
        <location evidence="1">Nucleus</location>
    </subcellularLocation>
</comment>
<dbReference type="Proteomes" id="UP000734854">
    <property type="component" value="Unassembled WGS sequence"/>
</dbReference>
<dbReference type="GO" id="GO:0043565">
    <property type="term" value="F:sequence-specific DNA binding"/>
    <property type="evidence" value="ECO:0007669"/>
    <property type="project" value="TreeGrafter"/>
</dbReference>
<dbReference type="InterPro" id="IPR046830">
    <property type="entry name" value="Calmod_bind_M"/>
</dbReference>
<dbReference type="AlphaFoldDB" id="A0A8J5H4H7"/>
<keyword evidence="7" id="KW-0539">Nucleus</keyword>
<evidence type="ECO:0000256" key="2">
    <source>
        <dbReference type="ARBA" id="ARBA00007214"/>
    </source>
</evidence>